<sequence length="150" mass="16250">MSITDINPDNGALGRDLLAIQHAAYAVEAKIIGDDRIPPLHETLEELCAERLTWLGAFDGDRLVGAVAWSETAQAVDIDRLVVDPGAHRRGIGGALVREVMARAGDRQIIVATGKANVPARTLYERLGFGEVEDVEVIPGLWITRYARPA</sequence>
<protein>
    <submittedName>
        <fullName evidence="4">GNAT superfamily N-acetyltransferase</fullName>
    </submittedName>
</protein>
<keyword evidence="1 4" id="KW-0808">Transferase</keyword>
<reference evidence="4 5" key="1">
    <citation type="submission" date="2020-08" db="EMBL/GenBank/DDBJ databases">
        <title>Sequencing the genomes of 1000 actinobacteria strains.</title>
        <authorList>
            <person name="Klenk H.-P."/>
        </authorList>
    </citation>
    <scope>NUCLEOTIDE SEQUENCE [LARGE SCALE GENOMIC DNA]</scope>
    <source>
        <strain evidence="4 5">DSM 43023</strain>
    </source>
</reference>
<evidence type="ECO:0000256" key="2">
    <source>
        <dbReference type="ARBA" id="ARBA00023315"/>
    </source>
</evidence>
<evidence type="ECO:0000313" key="5">
    <source>
        <dbReference type="Proteomes" id="UP000534286"/>
    </source>
</evidence>
<dbReference type="EMBL" id="JACHJU010000001">
    <property type="protein sequence ID" value="MBB4937822.1"/>
    <property type="molecule type" value="Genomic_DNA"/>
</dbReference>
<dbReference type="PANTHER" id="PTHR43877">
    <property type="entry name" value="AMINOALKYLPHOSPHONATE N-ACETYLTRANSFERASE-RELATED-RELATED"/>
    <property type="match status" value="1"/>
</dbReference>
<dbReference type="InterPro" id="IPR016181">
    <property type="entry name" value="Acyl_CoA_acyltransferase"/>
</dbReference>
<dbReference type="Pfam" id="PF00583">
    <property type="entry name" value="Acetyltransf_1"/>
    <property type="match status" value="1"/>
</dbReference>
<dbReference type="Proteomes" id="UP000534286">
    <property type="component" value="Unassembled WGS sequence"/>
</dbReference>
<dbReference type="SUPFAM" id="SSF55729">
    <property type="entry name" value="Acyl-CoA N-acyltransferases (Nat)"/>
    <property type="match status" value="1"/>
</dbReference>
<dbReference type="RefSeq" id="WP_184754132.1">
    <property type="nucleotide sequence ID" value="NZ_BAABEK010000039.1"/>
</dbReference>
<dbReference type="InterPro" id="IPR000182">
    <property type="entry name" value="GNAT_dom"/>
</dbReference>
<dbReference type="Gene3D" id="3.40.630.30">
    <property type="match status" value="1"/>
</dbReference>
<dbReference type="InterPro" id="IPR050832">
    <property type="entry name" value="Bact_Acetyltransf"/>
</dbReference>
<gene>
    <name evidence="4" type="ORF">FHR32_002127</name>
</gene>
<keyword evidence="5" id="KW-1185">Reference proteome</keyword>
<dbReference type="PROSITE" id="PS51186">
    <property type="entry name" value="GNAT"/>
    <property type="match status" value="1"/>
</dbReference>
<accession>A0A7W7RTU9</accession>
<dbReference type="AlphaFoldDB" id="A0A7W7RTU9"/>
<comment type="caution">
    <text evidence="4">The sequence shown here is derived from an EMBL/GenBank/DDBJ whole genome shotgun (WGS) entry which is preliminary data.</text>
</comment>
<dbReference type="GO" id="GO:0016747">
    <property type="term" value="F:acyltransferase activity, transferring groups other than amino-acyl groups"/>
    <property type="evidence" value="ECO:0007669"/>
    <property type="project" value="InterPro"/>
</dbReference>
<feature type="domain" description="N-acetyltransferase" evidence="3">
    <location>
        <begin position="15"/>
        <end position="148"/>
    </location>
</feature>
<proteinExistence type="predicted"/>
<evidence type="ECO:0000256" key="1">
    <source>
        <dbReference type="ARBA" id="ARBA00022679"/>
    </source>
</evidence>
<evidence type="ECO:0000259" key="3">
    <source>
        <dbReference type="PROSITE" id="PS51186"/>
    </source>
</evidence>
<dbReference type="CDD" id="cd04301">
    <property type="entry name" value="NAT_SF"/>
    <property type="match status" value="1"/>
</dbReference>
<organism evidence="4 5">
    <name type="scientific">Streptosporangium album</name>
    <dbReference type="NCBI Taxonomy" id="47479"/>
    <lineage>
        <taxon>Bacteria</taxon>
        <taxon>Bacillati</taxon>
        <taxon>Actinomycetota</taxon>
        <taxon>Actinomycetes</taxon>
        <taxon>Streptosporangiales</taxon>
        <taxon>Streptosporangiaceae</taxon>
        <taxon>Streptosporangium</taxon>
    </lineage>
</organism>
<keyword evidence="2" id="KW-0012">Acyltransferase</keyword>
<evidence type="ECO:0000313" key="4">
    <source>
        <dbReference type="EMBL" id="MBB4937822.1"/>
    </source>
</evidence>
<name>A0A7W7RTU9_9ACTN</name>